<sequence>MKNKNGKDAYGKKLKLQKKGDALTSPLVFFLKPPLFSSKRGLNNLIVKNKSEQIYEKKTLCVDYRGFYALEITTI</sequence>
<evidence type="ECO:0000313" key="1">
    <source>
        <dbReference type="EMBL" id="QGY47012.1"/>
    </source>
</evidence>
<dbReference type="EMBL" id="CP046401">
    <property type="protein sequence ID" value="QGY47012.1"/>
    <property type="molecule type" value="Genomic_DNA"/>
</dbReference>
<proteinExistence type="predicted"/>
<protein>
    <submittedName>
        <fullName evidence="1">Uncharacterized protein</fullName>
    </submittedName>
</protein>
<reference evidence="1 2" key="1">
    <citation type="submission" date="2019-11" db="EMBL/GenBank/DDBJ databases">
        <authorList>
            <person name="Zheng R.K."/>
            <person name="Sun C.M."/>
        </authorList>
    </citation>
    <scope>NUCLEOTIDE SEQUENCE [LARGE SCALE GENOMIC DNA]</scope>
    <source>
        <strain evidence="1 2">WC007</strain>
    </source>
</reference>
<organism evidence="1 2">
    <name type="scientific">Maribellus comscasis</name>
    <dbReference type="NCBI Taxonomy" id="2681766"/>
    <lineage>
        <taxon>Bacteria</taxon>
        <taxon>Pseudomonadati</taxon>
        <taxon>Bacteroidota</taxon>
        <taxon>Bacteroidia</taxon>
        <taxon>Marinilabiliales</taxon>
        <taxon>Prolixibacteraceae</taxon>
        <taxon>Maribellus</taxon>
    </lineage>
</organism>
<evidence type="ECO:0000313" key="2">
    <source>
        <dbReference type="Proteomes" id="UP000428260"/>
    </source>
</evidence>
<dbReference type="AlphaFoldDB" id="A0A6I6K3L8"/>
<accession>A0A6I6K3L8</accession>
<keyword evidence="2" id="KW-1185">Reference proteome</keyword>
<dbReference type="RefSeq" id="WP_158870462.1">
    <property type="nucleotide sequence ID" value="NZ_CP046401.1"/>
</dbReference>
<gene>
    <name evidence="1" type="ORF">GM418_26120</name>
</gene>
<dbReference type="KEGG" id="mcos:GM418_26120"/>
<dbReference type="Proteomes" id="UP000428260">
    <property type="component" value="Chromosome"/>
</dbReference>
<name>A0A6I6K3L8_9BACT</name>